<evidence type="ECO:0000313" key="2">
    <source>
        <dbReference type="EMBL" id="CAA9411425.1"/>
    </source>
</evidence>
<name>A0A6J4PBN6_9BACT</name>
<organism evidence="2">
    <name type="scientific">uncultured Phycisphaerae bacterium</name>
    <dbReference type="NCBI Taxonomy" id="904963"/>
    <lineage>
        <taxon>Bacteria</taxon>
        <taxon>Pseudomonadati</taxon>
        <taxon>Planctomycetota</taxon>
        <taxon>Phycisphaerae</taxon>
        <taxon>environmental samples</taxon>
    </lineage>
</organism>
<dbReference type="SUPFAM" id="SSF159941">
    <property type="entry name" value="MM3350-like"/>
    <property type="match status" value="1"/>
</dbReference>
<accession>A0A6J4PBN6</accession>
<proteinExistence type="predicted"/>
<gene>
    <name evidence="2" type="ORF">AVDCRST_MAG64-2342</name>
</gene>
<evidence type="ECO:0000259" key="1">
    <source>
        <dbReference type="Pfam" id="PF07929"/>
    </source>
</evidence>
<protein>
    <recommendedName>
        <fullName evidence="1">Plasmid pRiA4b Orf3-like domain-containing protein</fullName>
    </recommendedName>
</protein>
<dbReference type="Pfam" id="PF07929">
    <property type="entry name" value="PRiA4_ORF3"/>
    <property type="match status" value="1"/>
</dbReference>
<dbReference type="InterPro" id="IPR012912">
    <property type="entry name" value="Plasmid_pRiA4b_Orf3-like"/>
</dbReference>
<reference evidence="2" key="1">
    <citation type="submission" date="2020-02" db="EMBL/GenBank/DDBJ databases">
        <authorList>
            <person name="Meier V. D."/>
        </authorList>
    </citation>
    <scope>NUCLEOTIDE SEQUENCE</scope>
    <source>
        <strain evidence="2">AVDCRST_MAG64</strain>
    </source>
</reference>
<dbReference type="AlphaFoldDB" id="A0A6J4PBN6"/>
<feature type="domain" description="Plasmid pRiA4b Orf3-like" evidence="1">
    <location>
        <begin position="16"/>
        <end position="201"/>
    </location>
</feature>
<sequence length="224" mass="25360">MAAMARSLGWYLPEQMVLKVTLAGSSPKIWRRVEVHSGLTLHDLHYVIQCVFDWEDSHLHHFLVPPGGKLTRAAMRDAIRYHTLPPDPLFGDDDDEGKAGRADEAMLGRVFTPDCKQIVYEYDFGDSWEHLVKLEKRTPGGDQSHVPQCRAGENAAPHDDMGGIGGFYHWLDALRDAEHESHEEAVEILGDDFDPARFDLDLANRRLAQAFTPVPKRRRKPKGK</sequence>
<dbReference type="Gene3D" id="3.10.290.30">
    <property type="entry name" value="MM3350-like"/>
    <property type="match status" value="1"/>
</dbReference>
<dbReference type="PANTHER" id="PTHR41878:SF1">
    <property type="entry name" value="TNPR PROTEIN"/>
    <property type="match status" value="1"/>
</dbReference>
<dbReference type="EMBL" id="CADCUQ010000522">
    <property type="protein sequence ID" value="CAA9411425.1"/>
    <property type="molecule type" value="Genomic_DNA"/>
</dbReference>
<dbReference type="InterPro" id="IPR024047">
    <property type="entry name" value="MM3350-like_sf"/>
</dbReference>
<dbReference type="PANTHER" id="PTHR41878">
    <property type="entry name" value="LEXA REPRESSOR-RELATED"/>
    <property type="match status" value="1"/>
</dbReference>